<dbReference type="InterPro" id="IPR023393">
    <property type="entry name" value="START-like_dom_sf"/>
</dbReference>
<keyword evidence="2" id="KW-1185">Reference proteome</keyword>
<dbReference type="InterPro" id="IPR019587">
    <property type="entry name" value="Polyketide_cyclase/dehydratase"/>
</dbReference>
<name>A0ABY4R1Z4_9ACTN</name>
<dbReference type="SUPFAM" id="SSF55961">
    <property type="entry name" value="Bet v1-like"/>
    <property type="match status" value="1"/>
</dbReference>
<evidence type="ECO:0000313" key="2">
    <source>
        <dbReference type="Proteomes" id="UP001056336"/>
    </source>
</evidence>
<reference evidence="1" key="2">
    <citation type="submission" date="2022-05" db="EMBL/GenBank/DDBJ databases">
        <authorList>
            <person name="Kim J.-S."/>
            <person name="Lee K."/>
            <person name="Suh M."/>
            <person name="Eom M."/>
            <person name="Kim J.-S."/>
            <person name="Kim D.-S."/>
            <person name="Ko S.-H."/>
            <person name="Shin Y."/>
            <person name="Lee J.-S."/>
        </authorList>
    </citation>
    <scope>NUCLEOTIDE SEQUENCE</scope>
    <source>
        <strain evidence="1">N237</strain>
    </source>
</reference>
<sequence length="155" mass="17022">MSAFSARVQSTAVVPAARQEIWQALTDPVLLPKLTPLLRHIDADGDRWRWHLGAISALGVEISPVFTEQMVFQPQTRISYTHSPPAGAREYAGAEGVYALSDAEHGTNLSIELTLTVELPLPRLSAPAVERIIRTTMDRTGDKFSANLLKHLGVR</sequence>
<proteinExistence type="predicted"/>
<reference evidence="1" key="1">
    <citation type="journal article" date="2018" name="Int. J. Syst. Evol. Microbiol.">
        <title>Jatrophihabitans telluris sp. nov., isolated from sediment soil of lava forest wetlands and the emended description of the genus Jatrophihabitans.</title>
        <authorList>
            <person name="Lee K.C."/>
            <person name="Suh M.K."/>
            <person name="Eom M.K."/>
            <person name="Kim K.K."/>
            <person name="Kim J.S."/>
            <person name="Kim D.S."/>
            <person name="Ko S.H."/>
            <person name="Shin Y.K."/>
            <person name="Lee J.S."/>
        </authorList>
    </citation>
    <scope>NUCLEOTIDE SEQUENCE</scope>
    <source>
        <strain evidence="1">N237</strain>
    </source>
</reference>
<dbReference type="RefSeq" id="WP_249773056.1">
    <property type="nucleotide sequence ID" value="NZ_CP097332.1"/>
</dbReference>
<dbReference type="Gene3D" id="3.30.530.20">
    <property type="match status" value="1"/>
</dbReference>
<accession>A0ABY4R1Z4</accession>
<protein>
    <submittedName>
        <fullName evidence="1">SRPBCC family protein</fullName>
    </submittedName>
</protein>
<dbReference type="Pfam" id="PF10604">
    <property type="entry name" value="Polyketide_cyc2"/>
    <property type="match status" value="1"/>
</dbReference>
<evidence type="ECO:0000313" key="1">
    <source>
        <dbReference type="EMBL" id="UQX89160.1"/>
    </source>
</evidence>
<dbReference type="EMBL" id="CP097332">
    <property type="protein sequence ID" value="UQX89160.1"/>
    <property type="molecule type" value="Genomic_DNA"/>
</dbReference>
<organism evidence="1 2">
    <name type="scientific">Jatrophihabitans telluris</name>
    <dbReference type="NCBI Taxonomy" id="2038343"/>
    <lineage>
        <taxon>Bacteria</taxon>
        <taxon>Bacillati</taxon>
        <taxon>Actinomycetota</taxon>
        <taxon>Actinomycetes</taxon>
        <taxon>Jatrophihabitantales</taxon>
        <taxon>Jatrophihabitantaceae</taxon>
        <taxon>Jatrophihabitans</taxon>
    </lineage>
</organism>
<gene>
    <name evidence="1" type="ORF">M6D93_03940</name>
</gene>
<dbReference type="Proteomes" id="UP001056336">
    <property type="component" value="Chromosome"/>
</dbReference>